<dbReference type="Pfam" id="PF10006">
    <property type="entry name" value="DUF2249"/>
    <property type="match status" value="1"/>
</dbReference>
<organism evidence="2 3">
    <name type="scientific">Brevibacterium antiquum CNRZ 918</name>
    <dbReference type="NCBI Taxonomy" id="1255637"/>
    <lineage>
        <taxon>Bacteria</taxon>
        <taxon>Bacillati</taxon>
        <taxon>Actinomycetota</taxon>
        <taxon>Actinomycetes</taxon>
        <taxon>Micrococcales</taxon>
        <taxon>Brevibacteriaceae</taxon>
        <taxon>Brevibacterium</taxon>
    </lineage>
</organism>
<dbReference type="Gene3D" id="2.60.120.10">
    <property type="entry name" value="Jelly Rolls"/>
    <property type="match status" value="1"/>
</dbReference>
<dbReference type="EMBL" id="FXZD01000001">
    <property type="protein sequence ID" value="SMX65887.1"/>
    <property type="molecule type" value="Genomic_DNA"/>
</dbReference>
<name>A0A2H1HSJ8_9MICO</name>
<dbReference type="CDD" id="cd02208">
    <property type="entry name" value="cupin_RmlC-like"/>
    <property type="match status" value="1"/>
</dbReference>
<proteinExistence type="predicted"/>
<accession>A0A2H1HSJ8</accession>
<evidence type="ECO:0000313" key="3">
    <source>
        <dbReference type="Proteomes" id="UP000234433"/>
    </source>
</evidence>
<feature type="domain" description="DUF2249" evidence="1">
    <location>
        <begin position="6"/>
        <end position="75"/>
    </location>
</feature>
<reference evidence="2 3" key="1">
    <citation type="submission" date="2017-03" db="EMBL/GenBank/DDBJ databases">
        <authorList>
            <person name="Afonso C.L."/>
            <person name="Miller P.J."/>
            <person name="Scott M.A."/>
            <person name="Spackman E."/>
            <person name="Goraichik I."/>
            <person name="Dimitrov K.M."/>
            <person name="Suarez D.L."/>
            <person name="Swayne D.E."/>
        </authorList>
    </citation>
    <scope>NUCLEOTIDE SEQUENCE [LARGE SCALE GENOMIC DNA]</scope>
    <source>
        <strain evidence="2 3">CNRZ 918</strain>
    </source>
</reference>
<dbReference type="AlphaFoldDB" id="A0A2H1HSJ8"/>
<dbReference type="InterPro" id="IPR014710">
    <property type="entry name" value="RmlC-like_jellyroll"/>
</dbReference>
<gene>
    <name evidence="2" type="ORF">BANT918_00417</name>
</gene>
<dbReference type="Proteomes" id="UP000234433">
    <property type="component" value="Unassembled WGS sequence"/>
</dbReference>
<dbReference type="InterPro" id="IPR018720">
    <property type="entry name" value="DUF2249"/>
</dbReference>
<protein>
    <submittedName>
        <fullName evidence="2">Uncharacterized conserved protein, DUF2249 family</fullName>
    </submittedName>
</protein>
<evidence type="ECO:0000259" key="1">
    <source>
        <dbReference type="Pfam" id="PF10006"/>
    </source>
</evidence>
<sequence length="196" mass="21712">MGDEPVIDVRSIPKSQRHTLILNAYRKLEVDAGLTLINDHEPSPLKHQMESELGETLGWEPLASEDEDVRIRISKRAATPMPRVLVDANDLAEVPESSGSVWRLEPQQRDLDANVIALAPGGEIREHTGPALDVLIHILGGSGTLETELSTISLAPGQIVWLPRLSRRRFLADEARGLRYLSVHQRKQGLTITSRS</sequence>
<evidence type="ECO:0000313" key="2">
    <source>
        <dbReference type="EMBL" id="SMX65887.1"/>
    </source>
</evidence>
<dbReference type="RefSeq" id="WP_233429427.1">
    <property type="nucleotide sequence ID" value="NZ_FXZD01000001.1"/>
</dbReference>
<dbReference type="InterPro" id="IPR011051">
    <property type="entry name" value="RmlC_Cupin_sf"/>
</dbReference>
<dbReference type="SUPFAM" id="SSF51182">
    <property type="entry name" value="RmlC-like cupins"/>
    <property type="match status" value="1"/>
</dbReference>